<dbReference type="CDD" id="cd18186">
    <property type="entry name" value="BTB_POZ_ZBTB_KLHL-like"/>
    <property type="match status" value="1"/>
</dbReference>
<evidence type="ECO:0000313" key="6">
    <source>
        <dbReference type="EMBL" id="KAG2442744.1"/>
    </source>
</evidence>
<evidence type="ECO:0000259" key="5">
    <source>
        <dbReference type="PROSITE" id="PS50097"/>
    </source>
</evidence>
<dbReference type="InterPro" id="IPR011042">
    <property type="entry name" value="6-blade_b-propeller_TolB-like"/>
</dbReference>
<dbReference type="SUPFAM" id="SSF101898">
    <property type="entry name" value="NHL repeat"/>
    <property type="match status" value="1"/>
</dbReference>
<sequence length="894" mass="89130">MAVPIKEVQLDVENIGAVLTRSRPGGAPGETLVVTERGVQPLLGIASSGPSTEPLRAGTPLAMIDQTSGALTRAPLFAIAEGRGAAEPGVCVLATKDALLTFEPSGALKLLAGQPGNPGYADGVSGAAQVASAAVMTAGAHGDVWFSDGSRKHVRRASRQASGGSAAVTTMRWEVPDYTLVHSLAYDAAADALYVLTPRSVYRAAAPADPSSRLELVAGSEDASGCVDGGCGRAALFGSICDAAVDGAGRLLVLDMEGPGGGAVVRIVDPRADYAVSSVQPALGDLGGHAGRLDVLPSGELCVYEWGGNKLRLMSIPAPPKAAPPPTHAPHAAAAPPPPPAAPRESKEPSPEAASMRVLSEDWGAMLVTDPWNLYDVSIAVSGPRGDRTFGAHSLILLSRCEYLRFQITQQKAQGVTGKFSIPIDNADAEAFWLLLRHIYTGRVDFPAHMIEPVLELAERMLMARSADIIRTLLHHGGEQPQLPPQQQQVHAAAAPPAAAAAGAAAYGAASAPSAPMPPPSTAPPAEASAPSAPPPAAAAPSASAAGAQQPPPSTDLPYPLAPFQTPVGPPSGQQQQSGYGQNAAATSAPSPYGAAYGSYGAPAAAPAAAQSSPYAYGAATSATPYGYQSASPYAAPSTGTGAPSPYGAPPAASAQTPYGAQAAASAQTPYGAPPQAGAGQTPYGAASAAASQSPYGAPPAQTPYGAPPAASAQAPYGAPPAPSSQTPYGAPPAASAQTPYGAPPAASAQTPYGAPPAASAQTPYGVPSAASAQTPYGAPPAASAQTSYGAPPPASAQTPYGAPSAQTPYGAPQAASAQTPYGAPSAQTPYGAPSAQTPYGAPPPASNQTPYGQSPYGAPPAASAYTPYGAPPQQQQQQQQQPPAGYPPYGGGY</sequence>
<dbReference type="InterPro" id="IPR044515">
    <property type="entry name" value="ABTB1"/>
</dbReference>
<feature type="region of interest" description="Disordered" evidence="4">
    <location>
        <begin position="628"/>
        <end position="894"/>
    </location>
</feature>
<keyword evidence="7" id="KW-1185">Reference proteome</keyword>
<proteinExistence type="predicted"/>
<dbReference type="Gene3D" id="3.30.710.10">
    <property type="entry name" value="Potassium Channel Kv1.1, Chain A"/>
    <property type="match status" value="1"/>
</dbReference>
<dbReference type="GO" id="GO:0000151">
    <property type="term" value="C:ubiquitin ligase complex"/>
    <property type="evidence" value="ECO:0007669"/>
    <property type="project" value="TreeGrafter"/>
</dbReference>
<feature type="compositionally biased region" description="Low complexity" evidence="4">
    <location>
        <begin position="642"/>
        <end position="655"/>
    </location>
</feature>
<comment type="pathway">
    <text evidence="1">Protein modification; protein ubiquitination.</text>
</comment>
<evidence type="ECO:0000256" key="2">
    <source>
        <dbReference type="ARBA" id="ARBA00022737"/>
    </source>
</evidence>
<name>A0A835TLF9_CHLIN</name>
<feature type="domain" description="BTB" evidence="5">
    <location>
        <begin position="375"/>
        <end position="448"/>
    </location>
</feature>
<protein>
    <recommendedName>
        <fullName evidence="5">BTB domain-containing protein</fullName>
    </recommendedName>
</protein>
<feature type="compositionally biased region" description="Pro residues" evidence="4">
    <location>
        <begin position="317"/>
        <end position="328"/>
    </location>
</feature>
<dbReference type="AlphaFoldDB" id="A0A835TLF9"/>
<dbReference type="Proteomes" id="UP000650467">
    <property type="component" value="Unassembled WGS sequence"/>
</dbReference>
<feature type="compositionally biased region" description="Low complexity" evidence="4">
    <location>
        <begin position="485"/>
        <end position="497"/>
    </location>
</feature>
<dbReference type="Gene3D" id="2.120.10.30">
    <property type="entry name" value="TolB, C-terminal domain"/>
    <property type="match status" value="1"/>
</dbReference>
<keyword evidence="3" id="KW-0040">ANK repeat</keyword>
<gene>
    <name evidence="6" type="ORF">HXX76_002826</name>
</gene>
<feature type="compositionally biased region" description="Low complexity" evidence="4">
    <location>
        <begin position="851"/>
        <end position="884"/>
    </location>
</feature>
<keyword evidence="2" id="KW-0677">Repeat</keyword>
<feature type="compositionally biased region" description="Low complexity" evidence="4">
    <location>
        <begin position="571"/>
        <end position="589"/>
    </location>
</feature>
<feature type="region of interest" description="Disordered" evidence="4">
    <location>
        <begin position="317"/>
        <end position="355"/>
    </location>
</feature>
<feature type="region of interest" description="Disordered" evidence="4">
    <location>
        <begin position="510"/>
        <end position="589"/>
    </location>
</feature>
<evidence type="ECO:0000256" key="4">
    <source>
        <dbReference type="SAM" id="MobiDB-lite"/>
    </source>
</evidence>
<feature type="region of interest" description="Disordered" evidence="4">
    <location>
        <begin position="477"/>
        <end position="497"/>
    </location>
</feature>
<accession>A0A835TLF9</accession>
<comment type="caution">
    <text evidence="6">The sequence shown here is derived from an EMBL/GenBank/DDBJ whole genome shotgun (WGS) entry which is preliminary data.</text>
</comment>
<dbReference type="PANTHER" id="PTHR46231">
    <property type="entry name" value="ANKYRIN REPEAT AND BTB/POZ DOMAIN-CONTAINING PROTEIN 1"/>
    <property type="match status" value="1"/>
</dbReference>
<dbReference type="OrthoDB" id="9997739at2759"/>
<dbReference type="SUPFAM" id="SSF54695">
    <property type="entry name" value="POZ domain"/>
    <property type="match status" value="1"/>
</dbReference>
<dbReference type="PROSITE" id="PS50097">
    <property type="entry name" value="BTB"/>
    <property type="match status" value="1"/>
</dbReference>
<feature type="compositionally biased region" description="Low complexity" evidence="4">
    <location>
        <begin position="539"/>
        <end position="549"/>
    </location>
</feature>
<dbReference type="GO" id="GO:0005737">
    <property type="term" value="C:cytoplasm"/>
    <property type="evidence" value="ECO:0007669"/>
    <property type="project" value="TreeGrafter"/>
</dbReference>
<dbReference type="InterPro" id="IPR000210">
    <property type="entry name" value="BTB/POZ_dom"/>
</dbReference>
<evidence type="ECO:0000313" key="7">
    <source>
        <dbReference type="Proteomes" id="UP000650467"/>
    </source>
</evidence>
<dbReference type="Pfam" id="PF00651">
    <property type="entry name" value="BTB"/>
    <property type="match status" value="1"/>
</dbReference>
<organism evidence="6 7">
    <name type="scientific">Chlamydomonas incerta</name>
    <dbReference type="NCBI Taxonomy" id="51695"/>
    <lineage>
        <taxon>Eukaryota</taxon>
        <taxon>Viridiplantae</taxon>
        <taxon>Chlorophyta</taxon>
        <taxon>core chlorophytes</taxon>
        <taxon>Chlorophyceae</taxon>
        <taxon>CS clade</taxon>
        <taxon>Chlamydomonadales</taxon>
        <taxon>Chlamydomonadaceae</taxon>
        <taxon>Chlamydomonas</taxon>
    </lineage>
</organism>
<evidence type="ECO:0000256" key="3">
    <source>
        <dbReference type="ARBA" id="ARBA00023043"/>
    </source>
</evidence>
<evidence type="ECO:0000256" key="1">
    <source>
        <dbReference type="ARBA" id="ARBA00004906"/>
    </source>
</evidence>
<dbReference type="EMBL" id="JAEHOC010000004">
    <property type="protein sequence ID" value="KAG2442744.1"/>
    <property type="molecule type" value="Genomic_DNA"/>
</dbReference>
<dbReference type="PANTHER" id="PTHR46231:SF1">
    <property type="entry name" value="ANKYRIN REPEAT AND BTB_POZ DOMAIN-CONTAINING PROTEIN 1"/>
    <property type="match status" value="1"/>
</dbReference>
<reference evidence="6" key="1">
    <citation type="journal article" date="2020" name="bioRxiv">
        <title>Comparative genomics of Chlamydomonas.</title>
        <authorList>
            <person name="Craig R.J."/>
            <person name="Hasan A.R."/>
            <person name="Ness R.W."/>
            <person name="Keightley P.D."/>
        </authorList>
    </citation>
    <scope>NUCLEOTIDE SEQUENCE</scope>
    <source>
        <strain evidence="6">SAG 7.73</strain>
    </source>
</reference>
<dbReference type="InterPro" id="IPR011333">
    <property type="entry name" value="SKP1/BTB/POZ_sf"/>
</dbReference>
<dbReference type="SMART" id="SM00225">
    <property type="entry name" value="BTB"/>
    <property type="match status" value="1"/>
</dbReference>